<dbReference type="InterPro" id="IPR013783">
    <property type="entry name" value="Ig-like_fold"/>
</dbReference>
<gene>
    <name evidence="4" type="ORF">KEC57_05950</name>
</gene>
<keyword evidence="2" id="KW-0732">Signal</keyword>
<evidence type="ECO:0000313" key="4">
    <source>
        <dbReference type="EMBL" id="MCC2031726.1"/>
    </source>
</evidence>
<evidence type="ECO:0000256" key="1">
    <source>
        <dbReference type="ARBA" id="ARBA00022801"/>
    </source>
</evidence>
<dbReference type="EC" id="3.2.1.22" evidence="4"/>
<proteinExistence type="predicted"/>
<dbReference type="GO" id="GO:0005576">
    <property type="term" value="C:extracellular region"/>
    <property type="evidence" value="ECO:0007669"/>
    <property type="project" value="InterPro"/>
</dbReference>
<organism evidence="4 5">
    <name type="scientific">Microbacterium allomyrinae</name>
    <dbReference type="NCBI Taxonomy" id="2830666"/>
    <lineage>
        <taxon>Bacteria</taxon>
        <taxon>Bacillati</taxon>
        <taxon>Actinomycetota</taxon>
        <taxon>Actinomycetes</taxon>
        <taxon>Micrococcales</taxon>
        <taxon>Microbacteriaceae</taxon>
        <taxon>Microbacterium</taxon>
    </lineage>
</organism>
<dbReference type="Proteomes" id="UP001139354">
    <property type="component" value="Unassembled WGS sequence"/>
</dbReference>
<protein>
    <submittedName>
        <fullName evidence="4">Alpha-galactosidase</fullName>
        <ecNumber evidence="4">3.2.1.22</ecNumber>
    </submittedName>
</protein>
<dbReference type="Gene3D" id="2.60.40.10">
    <property type="entry name" value="Immunoglobulins"/>
    <property type="match status" value="1"/>
</dbReference>
<dbReference type="Gene3D" id="2.70.98.60">
    <property type="entry name" value="alpha-galactosidase from lactobacil brevis"/>
    <property type="match status" value="1"/>
</dbReference>
<keyword evidence="4" id="KW-0326">Glycosidase</keyword>
<dbReference type="Pfam" id="PF02839">
    <property type="entry name" value="CBM_5_12"/>
    <property type="match status" value="2"/>
</dbReference>
<dbReference type="InterPro" id="IPR006311">
    <property type="entry name" value="TAT_signal"/>
</dbReference>
<evidence type="ECO:0000313" key="5">
    <source>
        <dbReference type="Proteomes" id="UP001139354"/>
    </source>
</evidence>
<feature type="domain" description="Chitin-binding type-3" evidence="3">
    <location>
        <begin position="774"/>
        <end position="818"/>
    </location>
</feature>
<dbReference type="InterPro" id="IPR036573">
    <property type="entry name" value="CBM_sf_5/12"/>
</dbReference>
<evidence type="ECO:0000259" key="3">
    <source>
        <dbReference type="SMART" id="SM00495"/>
    </source>
</evidence>
<dbReference type="AlphaFoldDB" id="A0A9X1LTT2"/>
<dbReference type="EMBL" id="JAGTTN010000001">
    <property type="protein sequence ID" value="MCC2031726.1"/>
    <property type="molecule type" value="Genomic_DNA"/>
</dbReference>
<feature type="signal peptide" evidence="2">
    <location>
        <begin position="1"/>
        <end position="32"/>
    </location>
</feature>
<dbReference type="GO" id="GO:0005975">
    <property type="term" value="P:carbohydrate metabolic process"/>
    <property type="evidence" value="ECO:0007669"/>
    <property type="project" value="InterPro"/>
</dbReference>
<dbReference type="Gene3D" id="3.20.20.70">
    <property type="entry name" value="Aldolase class I"/>
    <property type="match status" value="1"/>
</dbReference>
<dbReference type="RefSeq" id="WP_229383596.1">
    <property type="nucleotide sequence ID" value="NZ_JAGTTN010000001.1"/>
</dbReference>
<accession>A0A9X1LTT2</accession>
<dbReference type="InterPro" id="IPR013785">
    <property type="entry name" value="Aldolase_TIM"/>
</dbReference>
<feature type="domain" description="Chitin-binding type-3" evidence="3">
    <location>
        <begin position="825"/>
        <end position="868"/>
    </location>
</feature>
<name>A0A9X1LTT2_9MICO</name>
<dbReference type="CDD" id="cd12215">
    <property type="entry name" value="ChiC_BD"/>
    <property type="match status" value="3"/>
</dbReference>
<evidence type="ECO:0000256" key="2">
    <source>
        <dbReference type="SAM" id="SignalP"/>
    </source>
</evidence>
<feature type="domain" description="Chitin-binding type-3" evidence="3">
    <location>
        <begin position="875"/>
        <end position="918"/>
    </location>
</feature>
<dbReference type="GO" id="GO:0004557">
    <property type="term" value="F:alpha-galactosidase activity"/>
    <property type="evidence" value="ECO:0007669"/>
    <property type="project" value="UniProtKB-EC"/>
</dbReference>
<feature type="chain" id="PRO_5040893779" evidence="2">
    <location>
        <begin position="33"/>
        <end position="919"/>
    </location>
</feature>
<dbReference type="Gene3D" id="2.10.10.20">
    <property type="entry name" value="Carbohydrate-binding module superfamily 5/12"/>
    <property type="match status" value="3"/>
</dbReference>
<dbReference type="InterPro" id="IPR017853">
    <property type="entry name" value="GH"/>
</dbReference>
<dbReference type="InterPro" id="IPR003610">
    <property type="entry name" value="CBM5/12"/>
</dbReference>
<sequence>MDREISRRAGIGLVVVLALAAGVLTGVAPAYAAGATTSGDASVTYDATTSTWTMITSKVKRVVQLSGGNYRQTSLVDLSTGHEYQQSGATSEFRVRVDGATDFRGSTGGWNLDGQSSEVQPNGSIHLIVQLSTDDLGITRHYWVYPETSFIEERTDVTNKTSEAKTLTDYSAISMRVLGSEASNVDLYNMSGDKATSGMKLQTLQGPYAMTSGVRTFGGSGANGYQPFLALRNRQTNDGLIATWDFTGNWSTTVGDNYGKLLVEPRATLATALASGATISGPTGRIGFFRGDLDDMGNAVLDFTYRYLWDDTSEEYVPLIRYGGYGSDPTTILNKTRQLAYIGGDMVWMDDGWQDAMGDWNAKEDEPLTEYRDFAAQSGLQVGYWLVPWGAEGSSQLAQQHPDWMVNLTNRKAGLDTTNPDVVTHIDEVLQQKQNDFGPFMLKTDFGADSGNLEKANATVQILEDFVKNNPAAGLQLCSDGGGLMNLYTVSLSDLALLRDGVGGKEEGYWTSLLYPAEKLIMSYGRGNIGAYDKSNRHLLSFHLTIAGDTNAGPEALEPLRIDAELYRYLASQEVMGRWVKIYRPTVQTGSAEGIIQKMSGDGERGYITFPKSAFGVGSTVTLFPKGLEADRTYTVASQEGSVPTATKTGADWMAAGITMAAYMEGEVVYFNLEDRPGAGTDATAPTSPSLVQSTVATHLGEDGVDVTWAAGSDDRWISYYEIFRNGSPVSKVSVGEYFFDPDASAGDEYSVRTVDGDGNTSAVVAEGDSPNEAPTWDAGAIYDAGDEVVYDDDHYVAAWWTQGATPGEDPNGAWQHIIESQEGDSVWSPSRIFLTGEEAVYAGVRYRALWWNRNQQPGQEGGAWAEIVPSAGSPAAWTTTTIYDFGDLVTHDGLTYRAKWWTRSDTPGVATGPWEAIN</sequence>
<dbReference type="GO" id="GO:0030246">
    <property type="term" value="F:carbohydrate binding"/>
    <property type="evidence" value="ECO:0007669"/>
    <property type="project" value="InterPro"/>
</dbReference>
<dbReference type="Pfam" id="PF02065">
    <property type="entry name" value="Melibiase"/>
    <property type="match status" value="1"/>
</dbReference>
<comment type="caution">
    <text evidence="4">The sequence shown here is derived from an EMBL/GenBank/DDBJ whole genome shotgun (WGS) entry which is preliminary data.</text>
</comment>
<dbReference type="InterPro" id="IPR038417">
    <property type="entry name" value="Alpga-gal_N_sf"/>
</dbReference>
<dbReference type="SMART" id="SM00495">
    <property type="entry name" value="ChtBD3"/>
    <property type="match status" value="3"/>
</dbReference>
<keyword evidence="1 4" id="KW-0378">Hydrolase</keyword>
<dbReference type="SUPFAM" id="SSF51445">
    <property type="entry name" value="(Trans)glycosidases"/>
    <property type="match status" value="1"/>
</dbReference>
<dbReference type="SUPFAM" id="SSF51055">
    <property type="entry name" value="Carbohydrate binding domain"/>
    <property type="match status" value="3"/>
</dbReference>
<dbReference type="PROSITE" id="PS51318">
    <property type="entry name" value="TAT"/>
    <property type="match status" value="1"/>
</dbReference>
<reference evidence="4" key="1">
    <citation type="submission" date="2021-04" db="EMBL/GenBank/DDBJ databases">
        <title>Microbacterium tenobrionis sp. nov. and Microbacterium allomyrinae sp. nov., isolated from larvae of Tenobrio molitor and Allomyrina dichotoma, respectively.</title>
        <authorList>
            <person name="Lee S.D."/>
        </authorList>
    </citation>
    <scope>NUCLEOTIDE SEQUENCE</scope>
    <source>
        <strain evidence="4">BWT-G7</strain>
    </source>
</reference>
<keyword evidence="5" id="KW-1185">Reference proteome</keyword>